<organism evidence="1 2">
    <name type="scientific">Croceicoccus marinus</name>
    <dbReference type="NCBI Taxonomy" id="450378"/>
    <lineage>
        <taxon>Bacteria</taxon>
        <taxon>Pseudomonadati</taxon>
        <taxon>Pseudomonadota</taxon>
        <taxon>Alphaproteobacteria</taxon>
        <taxon>Sphingomonadales</taxon>
        <taxon>Erythrobacteraceae</taxon>
        <taxon>Croceicoccus</taxon>
    </lineage>
</organism>
<evidence type="ECO:0000313" key="2">
    <source>
        <dbReference type="Proteomes" id="UP000515297"/>
    </source>
</evidence>
<gene>
    <name evidence="1" type="ORF">H4O24_04665</name>
</gene>
<dbReference type="EMBL" id="CP060052">
    <property type="protein sequence ID" value="QNE05952.1"/>
    <property type="molecule type" value="Genomic_DNA"/>
</dbReference>
<name>A0A7G6VW37_9SPHN</name>
<dbReference type="RefSeq" id="WP_185884997.1">
    <property type="nucleotide sequence ID" value="NZ_CP060052.1"/>
</dbReference>
<dbReference type="Proteomes" id="UP000515297">
    <property type="component" value="Chromosome"/>
</dbReference>
<sequence>MTRGPDGSVQVVRVDGTEYQICASDRQDNCMNPRAAGLAWGDRPLRYWPAETASER</sequence>
<protein>
    <submittedName>
        <fullName evidence="1">Uncharacterized protein</fullName>
    </submittedName>
</protein>
<accession>A0A7G6VW37</accession>
<evidence type="ECO:0000313" key="1">
    <source>
        <dbReference type="EMBL" id="QNE05952.1"/>
    </source>
</evidence>
<reference evidence="1 2" key="1">
    <citation type="submission" date="2020-08" db="EMBL/GenBank/DDBJ databases">
        <authorList>
            <person name="Liu G."/>
            <person name="Sun C."/>
        </authorList>
    </citation>
    <scope>NUCLEOTIDE SEQUENCE [LARGE SCALE GENOMIC DNA]</scope>
    <source>
        <strain evidence="1 2">OT19</strain>
    </source>
</reference>
<proteinExistence type="predicted"/>
<dbReference type="AlphaFoldDB" id="A0A7G6VW37"/>